<gene>
    <name evidence="1" type="ORF">CAL65_13735</name>
</gene>
<keyword evidence="2" id="KW-1185">Reference proteome</keyword>
<dbReference type="EMBL" id="NFZW01000013">
    <property type="protein sequence ID" value="RFA35160.1"/>
    <property type="molecule type" value="Genomic_DNA"/>
</dbReference>
<evidence type="ECO:0000313" key="2">
    <source>
        <dbReference type="Proteomes" id="UP000256763"/>
    </source>
</evidence>
<protein>
    <submittedName>
        <fullName evidence="1">Uncharacterized protein</fullName>
    </submittedName>
</protein>
<dbReference type="Proteomes" id="UP000256763">
    <property type="component" value="Unassembled WGS sequence"/>
</dbReference>
<proteinExistence type="predicted"/>
<evidence type="ECO:0000313" key="1">
    <source>
        <dbReference type="EMBL" id="RFA35160.1"/>
    </source>
</evidence>
<sequence>MRGEYLVDETMSVYNIRQGATPRAIEHAIKRRKLTALSKHSGVPIDELRSMADRWGLHSGKGDAA</sequence>
<reference evidence="2" key="1">
    <citation type="submission" date="2017-05" db="EMBL/GenBank/DDBJ databases">
        <authorList>
            <person name="Sharma S."/>
            <person name="Sidhu C."/>
            <person name="Pinnaka A.K."/>
        </authorList>
    </citation>
    <scope>NUCLEOTIDE SEQUENCE [LARGE SCALE GENOMIC DNA]</scope>
    <source>
        <strain evidence="2">AK93</strain>
    </source>
</reference>
<dbReference type="AlphaFoldDB" id="A0A3E0WQB3"/>
<accession>A0A3E0WQB3</accession>
<organism evidence="1 2">
    <name type="scientific">Alkalilimnicola ehrlichii</name>
    <dbReference type="NCBI Taxonomy" id="351052"/>
    <lineage>
        <taxon>Bacteria</taxon>
        <taxon>Pseudomonadati</taxon>
        <taxon>Pseudomonadota</taxon>
        <taxon>Gammaproteobacteria</taxon>
        <taxon>Chromatiales</taxon>
        <taxon>Ectothiorhodospiraceae</taxon>
        <taxon>Alkalilimnicola</taxon>
    </lineage>
</organism>
<dbReference type="RefSeq" id="WP_116304226.1">
    <property type="nucleotide sequence ID" value="NZ_NFZV01000047.1"/>
</dbReference>
<comment type="caution">
    <text evidence="1">The sequence shown here is derived from an EMBL/GenBank/DDBJ whole genome shotgun (WGS) entry which is preliminary data.</text>
</comment>
<name>A0A3E0WQB3_9GAMM</name>